<feature type="domain" description="Cyclin-like" evidence="6">
    <location>
        <begin position="292"/>
        <end position="375"/>
    </location>
</feature>
<dbReference type="GO" id="GO:0044772">
    <property type="term" value="P:mitotic cell cycle phase transition"/>
    <property type="evidence" value="ECO:0007669"/>
    <property type="project" value="InterPro"/>
</dbReference>
<name>A0A024TC36_9STRA</name>
<dbReference type="InterPro" id="IPR046965">
    <property type="entry name" value="Cyclin_A/B-like"/>
</dbReference>
<dbReference type="InterPro" id="IPR004367">
    <property type="entry name" value="Cyclin_C-dom"/>
</dbReference>
<accession>A0A024TC36</accession>
<dbReference type="AlphaFoldDB" id="A0A024TC36"/>
<keyword evidence="1" id="KW-0132">Cell division</keyword>
<dbReference type="Pfam" id="PF02984">
    <property type="entry name" value="Cyclin_C"/>
    <property type="match status" value="1"/>
</dbReference>
<keyword evidence="3" id="KW-0131">Cell cycle</keyword>
<evidence type="ECO:0000256" key="5">
    <source>
        <dbReference type="SAM" id="MobiDB-lite"/>
    </source>
</evidence>
<dbReference type="OrthoDB" id="5590282at2759"/>
<dbReference type="STRING" id="157072.A0A024TC36"/>
<dbReference type="InterPro" id="IPR039361">
    <property type="entry name" value="Cyclin"/>
</dbReference>
<comment type="similarity">
    <text evidence="4">Belongs to the cyclin family.</text>
</comment>
<evidence type="ECO:0008006" key="9">
    <source>
        <dbReference type="Google" id="ProtNLM"/>
    </source>
</evidence>
<dbReference type="CDD" id="cd20537">
    <property type="entry name" value="CYCLIN_CCNO-like_rpt2"/>
    <property type="match status" value="1"/>
</dbReference>
<dbReference type="Pfam" id="PF00134">
    <property type="entry name" value="Cyclin_N"/>
    <property type="match status" value="1"/>
</dbReference>
<dbReference type="SUPFAM" id="SSF47954">
    <property type="entry name" value="Cyclin-like"/>
    <property type="match status" value="2"/>
</dbReference>
<proteinExistence type="inferred from homology"/>
<dbReference type="PIRSF" id="PIRSF001771">
    <property type="entry name" value="Cyclin_A_B_D_E"/>
    <property type="match status" value="1"/>
</dbReference>
<dbReference type="RefSeq" id="XP_008880192.1">
    <property type="nucleotide sequence ID" value="XM_008881970.1"/>
</dbReference>
<feature type="domain" description="Cyclin C-terminal" evidence="7">
    <location>
        <begin position="288"/>
        <end position="412"/>
    </location>
</feature>
<dbReference type="eggNOG" id="KOG0654">
    <property type="taxonomic scope" value="Eukaryota"/>
</dbReference>
<reference evidence="8" key="1">
    <citation type="submission" date="2013-12" db="EMBL/GenBank/DDBJ databases">
        <title>The Genome Sequence of Aphanomyces invadans NJM9701.</title>
        <authorList>
            <consortium name="The Broad Institute Genomics Platform"/>
            <person name="Russ C."/>
            <person name="Tyler B."/>
            <person name="van West P."/>
            <person name="Dieguez-Uribeondo J."/>
            <person name="Young S.K."/>
            <person name="Zeng Q."/>
            <person name="Gargeya S."/>
            <person name="Fitzgerald M."/>
            <person name="Abouelleil A."/>
            <person name="Alvarado L."/>
            <person name="Chapman S.B."/>
            <person name="Gainer-Dewar J."/>
            <person name="Goldberg J."/>
            <person name="Griggs A."/>
            <person name="Gujja S."/>
            <person name="Hansen M."/>
            <person name="Howarth C."/>
            <person name="Imamovic A."/>
            <person name="Ireland A."/>
            <person name="Larimer J."/>
            <person name="McCowan C."/>
            <person name="Murphy C."/>
            <person name="Pearson M."/>
            <person name="Poon T.W."/>
            <person name="Priest M."/>
            <person name="Roberts A."/>
            <person name="Saif S."/>
            <person name="Shea T."/>
            <person name="Sykes S."/>
            <person name="Wortman J."/>
            <person name="Nusbaum C."/>
            <person name="Birren B."/>
        </authorList>
    </citation>
    <scope>NUCLEOTIDE SEQUENCE [LARGE SCALE GENOMIC DNA]</scope>
    <source>
        <strain evidence="8">NJM9701</strain>
    </source>
</reference>
<dbReference type="EMBL" id="KI914013">
    <property type="protein sequence ID" value="ETV91161.1"/>
    <property type="molecule type" value="Genomic_DNA"/>
</dbReference>
<keyword evidence="2 4" id="KW-0195">Cyclin</keyword>
<dbReference type="GeneID" id="20091221"/>
<evidence type="ECO:0000256" key="2">
    <source>
        <dbReference type="ARBA" id="ARBA00023127"/>
    </source>
</evidence>
<dbReference type="SMART" id="SM01332">
    <property type="entry name" value="Cyclin_C"/>
    <property type="match status" value="1"/>
</dbReference>
<feature type="compositionally biased region" description="Polar residues" evidence="5">
    <location>
        <begin position="22"/>
        <end position="36"/>
    </location>
</feature>
<gene>
    <name evidence="8" type="ORF">H310_14171</name>
</gene>
<feature type="compositionally biased region" description="Low complexity" evidence="5">
    <location>
        <begin position="47"/>
        <end position="62"/>
    </location>
</feature>
<feature type="region of interest" description="Disordered" evidence="5">
    <location>
        <begin position="1"/>
        <end position="83"/>
    </location>
</feature>
<dbReference type="GO" id="GO:0016538">
    <property type="term" value="F:cyclin-dependent protein serine/threonine kinase regulator activity"/>
    <property type="evidence" value="ECO:0007669"/>
    <property type="project" value="InterPro"/>
</dbReference>
<dbReference type="VEuPathDB" id="FungiDB:H310_14171"/>
<organism evidence="8">
    <name type="scientific">Aphanomyces invadans</name>
    <dbReference type="NCBI Taxonomy" id="157072"/>
    <lineage>
        <taxon>Eukaryota</taxon>
        <taxon>Sar</taxon>
        <taxon>Stramenopiles</taxon>
        <taxon>Oomycota</taxon>
        <taxon>Saprolegniomycetes</taxon>
        <taxon>Saprolegniales</taxon>
        <taxon>Verrucalvaceae</taxon>
        <taxon>Aphanomyces</taxon>
    </lineage>
</organism>
<dbReference type="InterPro" id="IPR036915">
    <property type="entry name" value="Cyclin-like_sf"/>
</dbReference>
<dbReference type="InterPro" id="IPR006671">
    <property type="entry name" value="Cyclin_N"/>
</dbReference>
<dbReference type="InterPro" id="IPR013763">
    <property type="entry name" value="Cyclin-like_dom"/>
</dbReference>
<dbReference type="Gene3D" id="1.10.472.10">
    <property type="entry name" value="Cyclin-like"/>
    <property type="match status" value="2"/>
</dbReference>
<evidence type="ECO:0000259" key="6">
    <source>
        <dbReference type="SMART" id="SM00385"/>
    </source>
</evidence>
<dbReference type="FunFam" id="1.10.472.10:FF:000001">
    <property type="entry name" value="G2/mitotic-specific cyclin"/>
    <property type="match status" value="1"/>
</dbReference>
<evidence type="ECO:0000259" key="7">
    <source>
        <dbReference type="SMART" id="SM01332"/>
    </source>
</evidence>
<evidence type="ECO:0000313" key="8">
    <source>
        <dbReference type="EMBL" id="ETV91161.1"/>
    </source>
</evidence>
<evidence type="ECO:0000256" key="3">
    <source>
        <dbReference type="ARBA" id="ARBA00023306"/>
    </source>
</evidence>
<sequence length="421" mass="47605">MMHNNPTDRKRKRGALEDISNTHKASAPSTRMSTRLNVKGAGAPQLTQSQTSESSTQSTSPSQEDHDAPVGVVSPKKKKIHQDAPVLDAASGVVSRRSATLSRQKSFEFQTKDLRDRQRMFDVRTNALSSEYDVEVYVAQVGMIDSKEDDAMAREIDKYHRSHEHKYRVQNDFLSDVKDGVKSDINCRMRGILVDWLVEVGEEYKLVPHTLHLAIHLVDRCLSTMRLARGKLQLLGCACMMLACKYQEVVAPSIEDFIYISDHTYTNEEMLAMEATVLEALEYKISGTNVYHFLERFILAGCTSDVQRHFAHYLMELAAVDYSITITYPPSILAASVVYMTRLVTEEKSPWTPTLHYYTKYNAVQIVECATHLYKIHNAEYQVLLTDPEKTRAITDKYSQRSHARVGKLAPVAPPSTLQSP</sequence>
<dbReference type="SMART" id="SM00385">
    <property type="entry name" value="CYCLIN"/>
    <property type="match status" value="2"/>
</dbReference>
<protein>
    <recommendedName>
        <fullName evidence="9">Cyclin N-terminal domain-containing protein</fullName>
    </recommendedName>
</protein>
<evidence type="ECO:0000256" key="4">
    <source>
        <dbReference type="RuleBase" id="RU000383"/>
    </source>
</evidence>
<dbReference type="GO" id="GO:0051301">
    <property type="term" value="P:cell division"/>
    <property type="evidence" value="ECO:0007669"/>
    <property type="project" value="UniProtKB-KW"/>
</dbReference>
<evidence type="ECO:0000256" key="1">
    <source>
        <dbReference type="ARBA" id="ARBA00022618"/>
    </source>
</evidence>
<feature type="domain" description="Cyclin-like" evidence="6">
    <location>
        <begin position="195"/>
        <end position="279"/>
    </location>
</feature>
<dbReference type="PANTHER" id="PTHR10177">
    <property type="entry name" value="CYCLINS"/>
    <property type="match status" value="1"/>
</dbReference>